<feature type="region of interest" description="Disordered" evidence="1">
    <location>
        <begin position="279"/>
        <end position="299"/>
    </location>
</feature>
<feature type="chain" id="PRO_5043552926" evidence="3">
    <location>
        <begin position="23"/>
        <end position="822"/>
    </location>
</feature>
<evidence type="ECO:0000256" key="2">
    <source>
        <dbReference type="SAM" id="Phobius"/>
    </source>
</evidence>
<dbReference type="AlphaFoldDB" id="A0AAV9XYV7"/>
<dbReference type="Proteomes" id="UP001311799">
    <property type="component" value="Unassembled WGS sequence"/>
</dbReference>
<evidence type="ECO:0000313" key="5">
    <source>
        <dbReference type="Proteomes" id="UP001311799"/>
    </source>
</evidence>
<feature type="signal peptide" evidence="3">
    <location>
        <begin position="1"/>
        <end position="22"/>
    </location>
</feature>
<keyword evidence="2" id="KW-1133">Transmembrane helix</keyword>
<feature type="transmembrane region" description="Helical" evidence="2">
    <location>
        <begin position="549"/>
        <end position="566"/>
    </location>
</feature>
<evidence type="ECO:0000256" key="3">
    <source>
        <dbReference type="SAM" id="SignalP"/>
    </source>
</evidence>
<dbReference type="EMBL" id="JAWDEY010000010">
    <property type="protein sequence ID" value="KAK6589935.1"/>
    <property type="molecule type" value="Genomic_DNA"/>
</dbReference>
<accession>A0AAV9XYV7</accession>
<reference evidence="4 5" key="1">
    <citation type="submission" date="2023-10" db="EMBL/GenBank/DDBJ databases">
        <title>Comparative genomics analysis reveals potential genetic determinants of host preference in Cryptosporidium xiaoi.</title>
        <authorList>
            <person name="Xiao L."/>
            <person name="Li J."/>
        </authorList>
    </citation>
    <scope>NUCLEOTIDE SEQUENCE [LARGE SCALE GENOMIC DNA]</scope>
    <source>
        <strain evidence="4 5">52996</strain>
    </source>
</reference>
<gene>
    <name evidence="4" type="ORF">RS030_193031</name>
</gene>
<keyword evidence="2" id="KW-0472">Membrane</keyword>
<evidence type="ECO:0000313" key="4">
    <source>
        <dbReference type="EMBL" id="KAK6589935.1"/>
    </source>
</evidence>
<organism evidence="4 5">
    <name type="scientific">Cryptosporidium xiaoi</name>
    <dbReference type="NCBI Taxonomy" id="659607"/>
    <lineage>
        <taxon>Eukaryota</taxon>
        <taxon>Sar</taxon>
        <taxon>Alveolata</taxon>
        <taxon>Apicomplexa</taxon>
        <taxon>Conoidasida</taxon>
        <taxon>Coccidia</taxon>
        <taxon>Eucoccidiorida</taxon>
        <taxon>Eimeriorina</taxon>
        <taxon>Cryptosporidiidae</taxon>
        <taxon>Cryptosporidium</taxon>
    </lineage>
</organism>
<name>A0AAV9XYV7_9CRYT</name>
<feature type="transmembrane region" description="Helical" evidence="2">
    <location>
        <begin position="238"/>
        <end position="257"/>
    </location>
</feature>
<feature type="compositionally biased region" description="Low complexity" evidence="1">
    <location>
        <begin position="279"/>
        <end position="293"/>
    </location>
</feature>
<comment type="caution">
    <text evidence="4">The sequence shown here is derived from an EMBL/GenBank/DDBJ whole genome shotgun (WGS) entry which is preliminary data.</text>
</comment>
<proteinExistence type="predicted"/>
<sequence length="822" mass="94844">MKIFSGIFVCQILLTLSIFCCAFDASGTFVESSQNNLLKKIESIIQKYEYNLENYNKEILINRFNSLKDRTEKKIIATGIDTAISLLLDNSTYEFENEIDTILELKNDTSDVLSTKIHSILTDFFHSTFNQSSKSGTIQNSERILQLNQSTDSNNTSQNILLRKYNNSDLLTSTQNKNIPNYYIRPYYNNGIIMGNIPINAQPPPSNEKGLSGMFSISNPAFRIIISTVLMCLGSTPYGAISILIVVTVYSLIEIVIKYFNNKFKKKNVVNSIKKSSITNTSKKSNSSTNSTEKTSKNVSDTINNSLRNLKTKITISEDTLDLFFNSIESNSRENIFIEEKINYFVGNLSDFVSSDYLYSLNKDFNKVKLFDMLLNTTINVLGYKKDYLENINSTYNNKSRWEVLDFEDDSLSPVDNLPEWYKKICLLSIISKKEYRLLEEYYSDEIWIPVNYIKKNESSDQFLETNYDIDNEDLTLDRNYYEMDTTGKGSLRLKNNSLDFSSTEQLLNEMRNSINNNKSDYQLYKNSNLEIKWYDRMITYSIQTYKQNGIRGVIIMILDIFSAIFSATPIGYLITTLIRLIAFMTDKLIQLSRRRKNQRLLSRMILEFPDILSDEHLIMVSEEMRQIGIDCNAIIDSIMSLFRNLNNNLIRYNPYINRVLISENEEKMLRILQSKSLQHKSSNKSQVSLDSTWTLSENTNIEGLKDQKEVDKEYVDITSEAIKEAKKQESAKSKSVKNSFQDMIGGLKSFLLNIFRIVFGGAGELWELIKGILSRIIDFIKTLWDAIRGEKKRRLLIELIEEMPQNSVVHSDLFNVIISEM</sequence>
<evidence type="ECO:0000256" key="1">
    <source>
        <dbReference type="SAM" id="MobiDB-lite"/>
    </source>
</evidence>
<keyword evidence="2" id="KW-0812">Transmembrane</keyword>
<protein>
    <submittedName>
        <fullName evidence="4">Uncharacterized protein</fullName>
    </submittedName>
</protein>
<keyword evidence="5" id="KW-1185">Reference proteome</keyword>
<keyword evidence="3" id="KW-0732">Signal</keyword>